<dbReference type="Pfam" id="PF00146">
    <property type="entry name" value="NADHdh"/>
    <property type="match status" value="1"/>
</dbReference>
<evidence type="ECO:0000256" key="8">
    <source>
        <dbReference type="ARBA" id="ARBA00022989"/>
    </source>
</evidence>
<evidence type="ECO:0000256" key="2">
    <source>
        <dbReference type="ARBA" id="ARBA00004448"/>
    </source>
</evidence>
<keyword evidence="9 13" id="KW-0830">Ubiquinone</keyword>
<accession>A0A7U0M7U5</accession>
<geneLocation type="mitochondrion" evidence="15"/>
<gene>
    <name evidence="15" type="primary">nad1</name>
</gene>
<evidence type="ECO:0000256" key="12">
    <source>
        <dbReference type="RuleBase" id="RU000471"/>
    </source>
</evidence>
<evidence type="ECO:0000256" key="9">
    <source>
        <dbReference type="ARBA" id="ARBA00023075"/>
    </source>
</evidence>
<comment type="catalytic activity">
    <reaction evidence="13">
        <text>a ubiquinone + NADH + 5 H(+)(in) = a ubiquinol + NAD(+) + 4 H(+)(out)</text>
        <dbReference type="Rhea" id="RHEA:29091"/>
        <dbReference type="Rhea" id="RHEA-COMP:9565"/>
        <dbReference type="Rhea" id="RHEA-COMP:9566"/>
        <dbReference type="ChEBI" id="CHEBI:15378"/>
        <dbReference type="ChEBI" id="CHEBI:16389"/>
        <dbReference type="ChEBI" id="CHEBI:17976"/>
        <dbReference type="ChEBI" id="CHEBI:57540"/>
        <dbReference type="ChEBI" id="CHEBI:57945"/>
        <dbReference type="EC" id="7.1.1.2"/>
    </reaction>
</comment>
<comment type="similarity">
    <text evidence="3 12">Belongs to the complex I subunit 1 family.</text>
</comment>
<feature type="transmembrane region" description="Helical" evidence="14">
    <location>
        <begin position="136"/>
        <end position="157"/>
    </location>
</feature>
<evidence type="ECO:0000256" key="1">
    <source>
        <dbReference type="ARBA" id="ARBA00003257"/>
    </source>
</evidence>
<feature type="transmembrane region" description="Helical" evidence="14">
    <location>
        <begin position="219"/>
        <end position="243"/>
    </location>
</feature>
<dbReference type="EC" id="7.1.1.2" evidence="13"/>
<dbReference type="PROSITE" id="PS00668">
    <property type="entry name" value="COMPLEX1_ND1_2"/>
    <property type="match status" value="1"/>
</dbReference>
<evidence type="ECO:0000256" key="10">
    <source>
        <dbReference type="ARBA" id="ARBA00023128"/>
    </source>
</evidence>
<name>A0A7U0M7U5_9HYME</name>
<dbReference type="EMBL" id="MW281318">
    <property type="protein sequence ID" value="QQX27985.1"/>
    <property type="molecule type" value="Genomic_DNA"/>
</dbReference>
<keyword evidence="7" id="KW-0999">Mitochondrion inner membrane</keyword>
<evidence type="ECO:0000256" key="3">
    <source>
        <dbReference type="ARBA" id="ARBA00010535"/>
    </source>
</evidence>
<feature type="transmembrane region" description="Helical" evidence="14">
    <location>
        <begin position="6"/>
        <end position="27"/>
    </location>
</feature>
<keyword evidence="11 14" id="KW-0472">Membrane</keyword>
<comment type="subcellular location">
    <subcellularLocation>
        <location evidence="2 12">Mitochondrion inner membrane</location>
        <topology evidence="2 12">Multi-pass membrane protein</topology>
    </subcellularLocation>
</comment>
<feature type="transmembrane region" description="Helical" evidence="14">
    <location>
        <begin position="71"/>
        <end position="91"/>
    </location>
</feature>
<keyword evidence="5" id="KW-0813">Transport</keyword>
<evidence type="ECO:0000256" key="14">
    <source>
        <dbReference type="SAM" id="Phobius"/>
    </source>
</evidence>
<feature type="transmembrane region" description="Helical" evidence="14">
    <location>
        <begin position="282"/>
        <end position="299"/>
    </location>
</feature>
<dbReference type="GO" id="GO:0008137">
    <property type="term" value="F:NADH dehydrogenase (ubiquinone) activity"/>
    <property type="evidence" value="ECO:0007669"/>
    <property type="project" value="UniProtKB-EC"/>
</dbReference>
<keyword evidence="6 12" id="KW-0812">Transmembrane</keyword>
<dbReference type="InterPro" id="IPR018086">
    <property type="entry name" value="NADH_UbQ_OxRdtase_su1_CS"/>
</dbReference>
<sequence>MMALLYILNLLMLLILILIGIAFLTLFERKILGYIQNRKGPNKLLFKGIFQPFSDAMKLLSKEILFFNSDYLIYISSPMIMFFLSMLLWLIYPWMVNNFNNTILFILLILSMNVYPIMFIGWSSNNNYSMLGTMRIIAQMISFEISLFIMFFIIMMLIENYNISQLFKFEKIWFLLLIFPIYLILFINLLIELNRTPFDLIEGESELVSGFNVEYMSSLFTFIFLAEYGSILFTSFILTIMFFNFNVNSLFFMVFYMFHIYLIMMIRSVLPRIRYDQMMNMCWTDFLILSLTYMYYIYLMKEFNLIINN</sequence>
<organism evidence="15">
    <name type="scientific">Thyreus decorus</name>
    <dbReference type="NCBI Taxonomy" id="600203"/>
    <lineage>
        <taxon>Eukaryota</taxon>
        <taxon>Metazoa</taxon>
        <taxon>Ecdysozoa</taxon>
        <taxon>Arthropoda</taxon>
        <taxon>Hexapoda</taxon>
        <taxon>Insecta</taxon>
        <taxon>Pterygota</taxon>
        <taxon>Neoptera</taxon>
        <taxon>Endopterygota</taxon>
        <taxon>Hymenoptera</taxon>
        <taxon>Apocrita</taxon>
        <taxon>Aculeata</taxon>
        <taxon>Apoidea</taxon>
        <taxon>Anthophila</taxon>
        <taxon>Apidae</taxon>
        <taxon>Thyreus</taxon>
    </lineage>
</organism>
<protein>
    <recommendedName>
        <fullName evidence="4 13">NADH-ubiquinone oxidoreductase chain 1</fullName>
        <ecNumber evidence="13">7.1.1.2</ecNumber>
    </recommendedName>
</protein>
<dbReference type="GO" id="GO:0005743">
    <property type="term" value="C:mitochondrial inner membrane"/>
    <property type="evidence" value="ECO:0007669"/>
    <property type="project" value="UniProtKB-SubCell"/>
</dbReference>
<feature type="transmembrane region" description="Helical" evidence="14">
    <location>
        <begin position="172"/>
        <end position="191"/>
    </location>
</feature>
<evidence type="ECO:0000256" key="6">
    <source>
        <dbReference type="ARBA" id="ARBA00022692"/>
    </source>
</evidence>
<feature type="transmembrane region" description="Helical" evidence="14">
    <location>
        <begin position="249"/>
        <end position="270"/>
    </location>
</feature>
<dbReference type="PROSITE" id="PS00667">
    <property type="entry name" value="COMPLEX1_ND1_1"/>
    <property type="match status" value="1"/>
</dbReference>
<keyword evidence="10 13" id="KW-0496">Mitochondrion</keyword>
<feature type="transmembrane region" description="Helical" evidence="14">
    <location>
        <begin position="103"/>
        <end position="124"/>
    </location>
</feature>
<evidence type="ECO:0000256" key="7">
    <source>
        <dbReference type="ARBA" id="ARBA00022792"/>
    </source>
</evidence>
<evidence type="ECO:0000256" key="5">
    <source>
        <dbReference type="ARBA" id="ARBA00022448"/>
    </source>
</evidence>
<dbReference type="InterPro" id="IPR001694">
    <property type="entry name" value="NADH_UbQ_OxRdtase_su1/FPO"/>
</dbReference>
<evidence type="ECO:0000313" key="15">
    <source>
        <dbReference type="EMBL" id="QQX27985.1"/>
    </source>
</evidence>
<comment type="function">
    <text evidence="1">Core subunit of the mitochondrial membrane respiratory chain NADH dehydrogenase (Complex I) that is believed to belong to the minimal assembly required for catalysis. Complex I functions in the transfer of electrons from NADH to the respiratory chain. The immediate electron acceptor for the enzyme is believed to be ubiquinone.</text>
</comment>
<dbReference type="PANTHER" id="PTHR11432">
    <property type="entry name" value="NADH DEHYDROGENASE SUBUNIT 1"/>
    <property type="match status" value="1"/>
</dbReference>
<dbReference type="PANTHER" id="PTHR11432:SF3">
    <property type="entry name" value="NADH-UBIQUINONE OXIDOREDUCTASE CHAIN 1"/>
    <property type="match status" value="1"/>
</dbReference>
<evidence type="ECO:0000256" key="13">
    <source>
        <dbReference type="RuleBase" id="RU000473"/>
    </source>
</evidence>
<evidence type="ECO:0000256" key="11">
    <source>
        <dbReference type="ARBA" id="ARBA00023136"/>
    </source>
</evidence>
<dbReference type="GO" id="GO:0003954">
    <property type="term" value="F:NADH dehydrogenase activity"/>
    <property type="evidence" value="ECO:0007669"/>
    <property type="project" value="TreeGrafter"/>
</dbReference>
<dbReference type="AlphaFoldDB" id="A0A7U0M7U5"/>
<keyword evidence="12" id="KW-0520">NAD</keyword>
<evidence type="ECO:0000256" key="4">
    <source>
        <dbReference type="ARBA" id="ARBA00021009"/>
    </source>
</evidence>
<reference evidence="15" key="1">
    <citation type="submission" date="2020-11" db="EMBL/GenBank/DDBJ databases">
        <title>First mtgenome sequences from three genera and phylogenetic relationships of the family Apidae based on mtgenome sequences (Hymenoptera: Apoidea).</title>
        <authorList>
            <person name="Wen Z."/>
            <person name="Chen B."/>
        </authorList>
    </citation>
    <scope>NUCLEOTIDE SEQUENCE</scope>
</reference>
<keyword evidence="8 14" id="KW-1133">Transmembrane helix</keyword>
<proteinExistence type="inferred from homology"/>
<dbReference type="GO" id="GO:0009060">
    <property type="term" value="P:aerobic respiration"/>
    <property type="evidence" value="ECO:0007669"/>
    <property type="project" value="TreeGrafter"/>
</dbReference>